<sequence>MYDRRLDAILAAAELGSFGRAAAHLHISTPALIKQVNGFEQEHHLTLFKRGRAGVTLTPVGVSLVADAYDIIEESKHALRRAQRMTGANASIRLGVSLLRPATALLDLWSRLAPAMAAHNPPIRLELVPLSDAPDGFLYELDHLGGTVDVVVTGFSRTNWNHPCRAVQLAEYQLCMGVPLTNRLANRARLTVDDLSGQRVHLPPIGGGDALDDARARLAANPGVELVDLQRYEFDVFNECAQSGDLLLAKSIWHNFHPSIRLIPMDWDITVPYGLLYAQHPTPIVRDFVAAVAELAGENGQ</sequence>
<keyword evidence="3" id="KW-0238">DNA-binding</keyword>
<dbReference type="GO" id="GO:0032993">
    <property type="term" value="C:protein-DNA complex"/>
    <property type="evidence" value="ECO:0007669"/>
    <property type="project" value="TreeGrafter"/>
</dbReference>
<proteinExistence type="inferred from homology"/>
<evidence type="ECO:0000256" key="1">
    <source>
        <dbReference type="ARBA" id="ARBA00009437"/>
    </source>
</evidence>
<dbReference type="InterPro" id="IPR000847">
    <property type="entry name" value="LysR_HTH_N"/>
</dbReference>
<evidence type="ECO:0000256" key="4">
    <source>
        <dbReference type="ARBA" id="ARBA00023163"/>
    </source>
</evidence>
<reference evidence="6 7" key="1">
    <citation type="submission" date="2017-05" db="EMBL/GenBank/DDBJ databases">
        <title>Bifidobacterium vansinderenii sp. nov.</title>
        <authorList>
            <person name="Lugli G.A."/>
            <person name="Duranti S."/>
            <person name="Mangifesta M."/>
        </authorList>
    </citation>
    <scope>NUCLEOTIDE SEQUENCE [LARGE SCALE GENOMIC DNA]</scope>
    <source>
        <strain evidence="6 7">Tam10B</strain>
    </source>
</reference>
<keyword evidence="4" id="KW-0804">Transcription</keyword>
<accession>A0A229VZ41</accession>
<dbReference type="PROSITE" id="PS50931">
    <property type="entry name" value="HTH_LYSR"/>
    <property type="match status" value="1"/>
</dbReference>
<dbReference type="InterPro" id="IPR036390">
    <property type="entry name" value="WH_DNA-bd_sf"/>
</dbReference>
<dbReference type="Pfam" id="PF00126">
    <property type="entry name" value="HTH_1"/>
    <property type="match status" value="1"/>
</dbReference>
<evidence type="ECO:0000256" key="2">
    <source>
        <dbReference type="ARBA" id="ARBA00023015"/>
    </source>
</evidence>
<dbReference type="RefSeq" id="WP_093960000.1">
    <property type="nucleotide sequence ID" value="NZ_NEWD01000007.1"/>
</dbReference>
<dbReference type="PANTHER" id="PTHR30346">
    <property type="entry name" value="TRANSCRIPTIONAL DUAL REGULATOR HCAR-RELATED"/>
    <property type="match status" value="1"/>
</dbReference>
<dbReference type="SUPFAM" id="SSF46785">
    <property type="entry name" value="Winged helix' DNA-binding domain"/>
    <property type="match status" value="1"/>
</dbReference>
<dbReference type="Proteomes" id="UP000215433">
    <property type="component" value="Unassembled WGS sequence"/>
</dbReference>
<name>A0A229VZ41_9BIFI</name>
<keyword evidence="7" id="KW-1185">Reference proteome</keyword>
<dbReference type="Gene3D" id="1.10.10.10">
    <property type="entry name" value="Winged helix-like DNA-binding domain superfamily/Winged helix DNA-binding domain"/>
    <property type="match status" value="1"/>
</dbReference>
<dbReference type="PANTHER" id="PTHR30346:SF28">
    <property type="entry name" value="HTH-TYPE TRANSCRIPTIONAL REGULATOR CYNR"/>
    <property type="match status" value="1"/>
</dbReference>
<dbReference type="SUPFAM" id="SSF53850">
    <property type="entry name" value="Periplasmic binding protein-like II"/>
    <property type="match status" value="1"/>
</dbReference>
<dbReference type="EMBL" id="NEWD01000007">
    <property type="protein sequence ID" value="OXN00875.1"/>
    <property type="molecule type" value="Genomic_DNA"/>
</dbReference>
<dbReference type="OrthoDB" id="3181812at2"/>
<evidence type="ECO:0000313" key="7">
    <source>
        <dbReference type="Proteomes" id="UP000215433"/>
    </source>
</evidence>
<comment type="caution">
    <text evidence="6">The sequence shown here is derived from an EMBL/GenBank/DDBJ whole genome shotgun (WGS) entry which is preliminary data.</text>
</comment>
<gene>
    <name evidence="6" type="ORF">Tam10B_0831</name>
</gene>
<feature type="domain" description="HTH lysR-type" evidence="5">
    <location>
        <begin position="1"/>
        <end position="58"/>
    </location>
</feature>
<dbReference type="GO" id="GO:0003677">
    <property type="term" value="F:DNA binding"/>
    <property type="evidence" value="ECO:0007669"/>
    <property type="project" value="UniProtKB-KW"/>
</dbReference>
<organism evidence="6 7">
    <name type="scientific">Bifidobacterium vansinderenii</name>
    <dbReference type="NCBI Taxonomy" id="1984871"/>
    <lineage>
        <taxon>Bacteria</taxon>
        <taxon>Bacillati</taxon>
        <taxon>Actinomycetota</taxon>
        <taxon>Actinomycetes</taxon>
        <taxon>Bifidobacteriales</taxon>
        <taxon>Bifidobacteriaceae</taxon>
        <taxon>Bifidobacterium</taxon>
    </lineage>
</organism>
<dbReference type="AlphaFoldDB" id="A0A229VZ41"/>
<dbReference type="InterPro" id="IPR036388">
    <property type="entry name" value="WH-like_DNA-bd_sf"/>
</dbReference>
<dbReference type="GO" id="GO:0003700">
    <property type="term" value="F:DNA-binding transcription factor activity"/>
    <property type="evidence" value="ECO:0007669"/>
    <property type="project" value="InterPro"/>
</dbReference>
<evidence type="ECO:0000256" key="3">
    <source>
        <dbReference type="ARBA" id="ARBA00023125"/>
    </source>
</evidence>
<evidence type="ECO:0000313" key="6">
    <source>
        <dbReference type="EMBL" id="OXN00875.1"/>
    </source>
</evidence>
<keyword evidence="2" id="KW-0805">Transcription regulation</keyword>
<comment type="similarity">
    <text evidence="1">Belongs to the LysR transcriptional regulatory family.</text>
</comment>
<evidence type="ECO:0000259" key="5">
    <source>
        <dbReference type="PROSITE" id="PS50931"/>
    </source>
</evidence>
<protein>
    <submittedName>
        <fullName evidence="6">LysR family transcriptional regulator</fullName>
    </submittedName>
</protein>